<proteinExistence type="predicted"/>
<keyword evidence="2" id="KW-0472">Membrane</keyword>
<feature type="compositionally biased region" description="Low complexity" evidence="1">
    <location>
        <begin position="18"/>
        <end position="34"/>
    </location>
</feature>
<sequence length="356" mass="40197">MRIRSRRNEQAERGELEAATATTATPATSTTSNTRRVIKQTFEDSNQTNEYEYDGSVNKEQNPSEGTAESRIRLLGNWMEASGLVTWELDGGLEKGRGAEFWFCTVNPGLFGQGFSPHYGDRQTTPNVIQCCVAATGAFVKPTCLSIDDPNHYDLVVVNWCLSPAESPAIIKALVNDHIDRKIRCSKLQGQPAGRRTAHYALVFHKFFGYGILIFSWWNCYTGLVRISPADAFFQLVVLSSYSIGYDLCSLFSRFPAPTHLKATMIQMIDFFTIPKKRSHSPNLFLVWILENPNQNYNEWIGLEDRVKPATKHNKSKFKWVVLYSSSNAKKDKKTLQKATAKEISKRKHEGPLEGK</sequence>
<accession>A0AAD2FTB3</accession>
<evidence type="ECO:0000313" key="3">
    <source>
        <dbReference type="EMBL" id="CAJ1952977.1"/>
    </source>
</evidence>
<gene>
    <name evidence="3" type="ORF">CYCCA115_LOCUS13811</name>
</gene>
<dbReference type="AlphaFoldDB" id="A0AAD2FTB3"/>
<protein>
    <submittedName>
        <fullName evidence="3">Uncharacterized protein</fullName>
    </submittedName>
</protein>
<keyword evidence="2" id="KW-1133">Transmembrane helix</keyword>
<feature type="compositionally biased region" description="Basic and acidic residues" evidence="1">
    <location>
        <begin position="340"/>
        <end position="356"/>
    </location>
</feature>
<organism evidence="3 4">
    <name type="scientific">Cylindrotheca closterium</name>
    <dbReference type="NCBI Taxonomy" id="2856"/>
    <lineage>
        <taxon>Eukaryota</taxon>
        <taxon>Sar</taxon>
        <taxon>Stramenopiles</taxon>
        <taxon>Ochrophyta</taxon>
        <taxon>Bacillariophyta</taxon>
        <taxon>Bacillariophyceae</taxon>
        <taxon>Bacillariophycidae</taxon>
        <taxon>Bacillariales</taxon>
        <taxon>Bacillariaceae</taxon>
        <taxon>Cylindrotheca</taxon>
    </lineage>
</organism>
<dbReference type="Proteomes" id="UP001295423">
    <property type="component" value="Unassembled WGS sequence"/>
</dbReference>
<keyword evidence="2" id="KW-0812">Transmembrane</keyword>
<name>A0AAD2FTB3_9STRA</name>
<feature type="compositionally biased region" description="Polar residues" evidence="1">
    <location>
        <begin position="58"/>
        <end position="67"/>
    </location>
</feature>
<dbReference type="EMBL" id="CAKOGP040001814">
    <property type="protein sequence ID" value="CAJ1952977.1"/>
    <property type="molecule type" value="Genomic_DNA"/>
</dbReference>
<keyword evidence="4" id="KW-1185">Reference proteome</keyword>
<feature type="region of interest" description="Disordered" evidence="1">
    <location>
        <begin position="330"/>
        <end position="356"/>
    </location>
</feature>
<evidence type="ECO:0000256" key="1">
    <source>
        <dbReference type="SAM" id="MobiDB-lite"/>
    </source>
</evidence>
<reference evidence="3" key="1">
    <citation type="submission" date="2023-08" db="EMBL/GenBank/DDBJ databases">
        <authorList>
            <person name="Audoor S."/>
            <person name="Bilcke G."/>
        </authorList>
    </citation>
    <scope>NUCLEOTIDE SEQUENCE</scope>
</reference>
<feature type="transmembrane region" description="Helical" evidence="2">
    <location>
        <begin position="197"/>
        <end position="218"/>
    </location>
</feature>
<feature type="region of interest" description="Disordered" evidence="1">
    <location>
        <begin position="1"/>
        <end position="67"/>
    </location>
</feature>
<comment type="caution">
    <text evidence="3">The sequence shown here is derived from an EMBL/GenBank/DDBJ whole genome shotgun (WGS) entry which is preliminary data.</text>
</comment>
<feature type="compositionally biased region" description="Basic and acidic residues" evidence="1">
    <location>
        <begin position="1"/>
        <end position="16"/>
    </location>
</feature>
<evidence type="ECO:0000313" key="4">
    <source>
        <dbReference type="Proteomes" id="UP001295423"/>
    </source>
</evidence>
<evidence type="ECO:0000256" key="2">
    <source>
        <dbReference type="SAM" id="Phobius"/>
    </source>
</evidence>